<evidence type="ECO:0000313" key="3">
    <source>
        <dbReference type="Proteomes" id="UP001293254"/>
    </source>
</evidence>
<dbReference type="AlphaFoldDB" id="A0AAE1YSF5"/>
<reference evidence="2" key="1">
    <citation type="submission" date="2020-06" db="EMBL/GenBank/DDBJ databases">
        <authorList>
            <person name="Li T."/>
            <person name="Hu X."/>
            <person name="Zhang T."/>
            <person name="Song X."/>
            <person name="Zhang H."/>
            <person name="Dai N."/>
            <person name="Sheng W."/>
            <person name="Hou X."/>
            <person name="Wei L."/>
        </authorList>
    </citation>
    <scope>NUCLEOTIDE SEQUENCE</scope>
    <source>
        <strain evidence="2">3651</strain>
        <tissue evidence="2">Leaf</tissue>
    </source>
</reference>
<organism evidence="2 3">
    <name type="scientific">Sesamum alatum</name>
    <dbReference type="NCBI Taxonomy" id="300844"/>
    <lineage>
        <taxon>Eukaryota</taxon>
        <taxon>Viridiplantae</taxon>
        <taxon>Streptophyta</taxon>
        <taxon>Embryophyta</taxon>
        <taxon>Tracheophyta</taxon>
        <taxon>Spermatophyta</taxon>
        <taxon>Magnoliopsida</taxon>
        <taxon>eudicotyledons</taxon>
        <taxon>Gunneridae</taxon>
        <taxon>Pentapetalae</taxon>
        <taxon>asterids</taxon>
        <taxon>lamiids</taxon>
        <taxon>Lamiales</taxon>
        <taxon>Pedaliaceae</taxon>
        <taxon>Sesamum</taxon>
    </lineage>
</organism>
<feature type="compositionally biased region" description="Polar residues" evidence="1">
    <location>
        <begin position="1"/>
        <end position="14"/>
    </location>
</feature>
<name>A0AAE1YSF5_9LAMI</name>
<dbReference type="EMBL" id="JACGWO010000002">
    <property type="protein sequence ID" value="KAK4434833.1"/>
    <property type="molecule type" value="Genomic_DNA"/>
</dbReference>
<reference evidence="2" key="2">
    <citation type="journal article" date="2024" name="Plant">
        <title>Genomic evolution and insights into agronomic trait innovations of Sesamum species.</title>
        <authorList>
            <person name="Miao H."/>
            <person name="Wang L."/>
            <person name="Qu L."/>
            <person name="Liu H."/>
            <person name="Sun Y."/>
            <person name="Le M."/>
            <person name="Wang Q."/>
            <person name="Wei S."/>
            <person name="Zheng Y."/>
            <person name="Lin W."/>
            <person name="Duan Y."/>
            <person name="Cao H."/>
            <person name="Xiong S."/>
            <person name="Wang X."/>
            <person name="Wei L."/>
            <person name="Li C."/>
            <person name="Ma Q."/>
            <person name="Ju M."/>
            <person name="Zhao R."/>
            <person name="Li G."/>
            <person name="Mu C."/>
            <person name="Tian Q."/>
            <person name="Mei H."/>
            <person name="Zhang T."/>
            <person name="Gao T."/>
            <person name="Zhang H."/>
        </authorList>
    </citation>
    <scope>NUCLEOTIDE SEQUENCE</scope>
    <source>
        <strain evidence="2">3651</strain>
    </source>
</reference>
<evidence type="ECO:0000256" key="1">
    <source>
        <dbReference type="SAM" id="MobiDB-lite"/>
    </source>
</evidence>
<gene>
    <name evidence="2" type="ORF">Salat_0646200</name>
</gene>
<protein>
    <submittedName>
        <fullName evidence="2">Uncharacterized protein</fullName>
    </submittedName>
</protein>
<comment type="caution">
    <text evidence="2">The sequence shown here is derived from an EMBL/GenBank/DDBJ whole genome shotgun (WGS) entry which is preliminary data.</text>
</comment>
<dbReference type="Proteomes" id="UP001293254">
    <property type="component" value="Unassembled WGS sequence"/>
</dbReference>
<proteinExistence type="predicted"/>
<evidence type="ECO:0000313" key="2">
    <source>
        <dbReference type="EMBL" id="KAK4434833.1"/>
    </source>
</evidence>
<keyword evidence="3" id="KW-1185">Reference proteome</keyword>
<sequence length="116" mass="12239">MAGSLSKHQTTTRPCDTAVPATKITHGDGTRLLNTVVSETYASHDHDARPRNTTVSEKEGYATQLCGASNTIVYGLTSGSRLFIAPRRLSHYTNGYLEYALSQPPGPSSGSVGLGG</sequence>
<accession>A0AAE1YSF5</accession>
<feature type="region of interest" description="Disordered" evidence="1">
    <location>
        <begin position="1"/>
        <end position="23"/>
    </location>
</feature>